<proteinExistence type="predicted"/>
<accession>X1VCP5</accession>
<name>X1VCP5_9ZZZZ</name>
<gene>
    <name evidence="1" type="ORF">S12H4_51931</name>
</gene>
<evidence type="ECO:0000313" key="1">
    <source>
        <dbReference type="EMBL" id="GAJ03995.1"/>
    </source>
</evidence>
<sequence>MPAPIALIIGLTIILPSLTGQSVEAQAADIAQNSPQVRAALGSGEVKVVKVIKVVDNKGTVICQGELGVITTEVDLETKEVVGVSRPELTEAGEEEAVDIAKADPRVQELLDKGASIGKVSPMYSFGMRVNPETGKS</sequence>
<dbReference type="AlphaFoldDB" id="X1VCP5"/>
<organism evidence="1">
    <name type="scientific">marine sediment metagenome</name>
    <dbReference type="NCBI Taxonomy" id="412755"/>
    <lineage>
        <taxon>unclassified sequences</taxon>
        <taxon>metagenomes</taxon>
        <taxon>ecological metagenomes</taxon>
    </lineage>
</organism>
<protein>
    <recommendedName>
        <fullName evidence="2">PepSY domain-containing protein</fullName>
    </recommendedName>
</protein>
<comment type="caution">
    <text evidence="1">The sequence shown here is derived from an EMBL/GenBank/DDBJ whole genome shotgun (WGS) entry which is preliminary data.</text>
</comment>
<dbReference type="EMBL" id="BARW01032879">
    <property type="protein sequence ID" value="GAJ03995.1"/>
    <property type="molecule type" value="Genomic_DNA"/>
</dbReference>
<evidence type="ECO:0008006" key="2">
    <source>
        <dbReference type="Google" id="ProtNLM"/>
    </source>
</evidence>
<reference evidence="1" key="1">
    <citation type="journal article" date="2014" name="Front. Microbiol.">
        <title>High frequency of phylogenetically diverse reductive dehalogenase-homologous genes in deep subseafloor sedimentary metagenomes.</title>
        <authorList>
            <person name="Kawai M."/>
            <person name="Futagami T."/>
            <person name="Toyoda A."/>
            <person name="Takaki Y."/>
            <person name="Nishi S."/>
            <person name="Hori S."/>
            <person name="Arai W."/>
            <person name="Tsubouchi T."/>
            <person name="Morono Y."/>
            <person name="Uchiyama I."/>
            <person name="Ito T."/>
            <person name="Fujiyama A."/>
            <person name="Inagaki F."/>
            <person name="Takami H."/>
        </authorList>
    </citation>
    <scope>NUCLEOTIDE SEQUENCE</scope>
    <source>
        <strain evidence="1">Expedition CK06-06</strain>
    </source>
</reference>